<dbReference type="AlphaFoldDB" id="A0A4Y2PWY3"/>
<accession>A0A4Y2PWY3</accession>
<proteinExistence type="predicted"/>
<evidence type="ECO:0000313" key="1">
    <source>
        <dbReference type="EMBL" id="GBN54626.1"/>
    </source>
</evidence>
<protein>
    <submittedName>
        <fullName evidence="1">Uncharacterized protein</fullName>
    </submittedName>
</protein>
<organism evidence="1 2">
    <name type="scientific">Araneus ventricosus</name>
    <name type="common">Orbweaver spider</name>
    <name type="synonym">Epeira ventricosa</name>
    <dbReference type="NCBI Taxonomy" id="182803"/>
    <lineage>
        <taxon>Eukaryota</taxon>
        <taxon>Metazoa</taxon>
        <taxon>Ecdysozoa</taxon>
        <taxon>Arthropoda</taxon>
        <taxon>Chelicerata</taxon>
        <taxon>Arachnida</taxon>
        <taxon>Araneae</taxon>
        <taxon>Araneomorphae</taxon>
        <taxon>Entelegynae</taxon>
        <taxon>Araneoidea</taxon>
        <taxon>Araneidae</taxon>
        <taxon>Araneus</taxon>
    </lineage>
</organism>
<gene>
    <name evidence="1" type="ORF">AVEN_125995_1</name>
</gene>
<dbReference type="EMBL" id="BGPR01012116">
    <property type="protein sequence ID" value="GBN54626.1"/>
    <property type="molecule type" value="Genomic_DNA"/>
</dbReference>
<name>A0A4Y2PWY3_ARAVE</name>
<dbReference type="Proteomes" id="UP000499080">
    <property type="component" value="Unassembled WGS sequence"/>
</dbReference>
<comment type="caution">
    <text evidence="1">The sequence shown here is derived from an EMBL/GenBank/DDBJ whole genome shotgun (WGS) entry which is preliminary data.</text>
</comment>
<keyword evidence="2" id="KW-1185">Reference proteome</keyword>
<evidence type="ECO:0000313" key="2">
    <source>
        <dbReference type="Proteomes" id="UP000499080"/>
    </source>
</evidence>
<sequence length="131" mass="14421">MTPFEVGNHCLSLALYQFQSLNISRAQNRPTFFKPPGASFISILAVALKSVNPARESFDKWLRSSKADPTGETSIPECHWMSSEQTSCPRNVLFEQKTLHDSACAGSIKPQAGGTGFAVTIKNDDTLETKW</sequence>
<reference evidence="1 2" key="1">
    <citation type="journal article" date="2019" name="Sci. Rep.">
        <title>Orb-weaving spider Araneus ventricosus genome elucidates the spidroin gene catalogue.</title>
        <authorList>
            <person name="Kono N."/>
            <person name="Nakamura H."/>
            <person name="Ohtoshi R."/>
            <person name="Moran D.A.P."/>
            <person name="Shinohara A."/>
            <person name="Yoshida Y."/>
            <person name="Fujiwara M."/>
            <person name="Mori M."/>
            <person name="Tomita M."/>
            <person name="Arakawa K."/>
        </authorList>
    </citation>
    <scope>NUCLEOTIDE SEQUENCE [LARGE SCALE GENOMIC DNA]</scope>
</reference>